<evidence type="ECO:0000313" key="1">
    <source>
        <dbReference type="EMBL" id="KAI9920377.1"/>
    </source>
</evidence>
<evidence type="ECO:0000313" key="2">
    <source>
        <dbReference type="Proteomes" id="UP001163321"/>
    </source>
</evidence>
<dbReference type="EMBL" id="CM047589">
    <property type="protein sequence ID" value="KAI9920377.1"/>
    <property type="molecule type" value="Genomic_DNA"/>
</dbReference>
<keyword evidence="2" id="KW-1185">Reference proteome</keyword>
<sequence length="219" mass="24666">MNRTITERAKGMFFHMNVDKGWWSEAMKTAVFITNRLPCSAYPKKNPFELLFGQKPDISGMRVFDAKGYAHIDKSKRVKMDKKAFKCIFLGYADNVKGYCVWNIDLGRVMFTRSVTFDERPHSKYIQVRMDNVEKNHQRDDDDDSDVASQLFAAPATFDNAVQGSPTLLPAALDQLVDIPASPLVLGSTTARVYRQCSRPDLAASAEQSHGYMVVPLTS</sequence>
<name>A0ACC0WNR3_9STRA</name>
<reference evidence="1 2" key="1">
    <citation type="journal article" date="2022" name="bioRxiv">
        <title>The genome of the oomycete Peronosclerospora sorghi, a cosmopolitan pathogen of maize and sorghum, is inflated with dispersed pseudogenes.</title>
        <authorList>
            <person name="Fletcher K."/>
            <person name="Martin F."/>
            <person name="Isakeit T."/>
            <person name="Cavanaugh K."/>
            <person name="Magill C."/>
            <person name="Michelmore R."/>
        </authorList>
    </citation>
    <scope>NUCLEOTIDE SEQUENCE [LARGE SCALE GENOMIC DNA]</scope>
    <source>
        <strain evidence="1">P6</strain>
    </source>
</reference>
<accession>A0ACC0WNR3</accession>
<proteinExistence type="predicted"/>
<gene>
    <name evidence="1" type="ORF">PsorP6_016085</name>
</gene>
<dbReference type="Proteomes" id="UP001163321">
    <property type="component" value="Chromosome 10"/>
</dbReference>
<protein>
    <submittedName>
        <fullName evidence="1">Uncharacterized protein</fullName>
    </submittedName>
</protein>
<organism evidence="1 2">
    <name type="scientific">Peronosclerospora sorghi</name>
    <dbReference type="NCBI Taxonomy" id="230839"/>
    <lineage>
        <taxon>Eukaryota</taxon>
        <taxon>Sar</taxon>
        <taxon>Stramenopiles</taxon>
        <taxon>Oomycota</taxon>
        <taxon>Peronosporomycetes</taxon>
        <taxon>Peronosporales</taxon>
        <taxon>Peronosporaceae</taxon>
        <taxon>Peronosclerospora</taxon>
    </lineage>
</organism>
<comment type="caution">
    <text evidence="1">The sequence shown here is derived from an EMBL/GenBank/DDBJ whole genome shotgun (WGS) entry which is preliminary data.</text>
</comment>